<dbReference type="EMBL" id="ADBY01000032">
    <property type="protein sequence ID" value="EFE96576.1"/>
    <property type="molecule type" value="Genomic_DNA"/>
</dbReference>
<dbReference type="Pfam" id="PF12833">
    <property type="entry name" value="HTH_18"/>
    <property type="match status" value="1"/>
</dbReference>
<evidence type="ECO:0000313" key="4">
    <source>
        <dbReference type="EMBL" id="EFE96576.1"/>
    </source>
</evidence>
<dbReference type="Gene3D" id="3.40.50.880">
    <property type="match status" value="1"/>
</dbReference>
<dbReference type="PANTHER" id="PTHR43130">
    <property type="entry name" value="ARAC-FAMILY TRANSCRIPTIONAL REGULATOR"/>
    <property type="match status" value="1"/>
</dbReference>
<evidence type="ECO:0000313" key="5">
    <source>
        <dbReference type="Proteomes" id="UP000005723"/>
    </source>
</evidence>
<protein>
    <submittedName>
        <fullName evidence="4">Transcriptional regulator, AraC family</fullName>
    </submittedName>
</protein>
<dbReference type="Gene3D" id="1.10.10.60">
    <property type="entry name" value="Homeodomain-like"/>
    <property type="match status" value="1"/>
</dbReference>
<evidence type="ECO:0000259" key="3">
    <source>
        <dbReference type="PROSITE" id="PS01124"/>
    </source>
</evidence>
<feature type="domain" description="HTH araC/xylS-type" evidence="3">
    <location>
        <begin position="251"/>
        <end position="349"/>
    </location>
</feature>
<dbReference type="PROSITE" id="PS01124">
    <property type="entry name" value="HTH_ARAC_FAMILY_2"/>
    <property type="match status" value="1"/>
</dbReference>
<dbReference type="InterPro" id="IPR052158">
    <property type="entry name" value="INH-QAR"/>
</dbReference>
<dbReference type="InterPro" id="IPR018060">
    <property type="entry name" value="HTH_AraC"/>
</dbReference>
<dbReference type="SMART" id="SM00342">
    <property type="entry name" value="HTH_ARAC"/>
    <property type="match status" value="1"/>
</dbReference>
<evidence type="ECO:0000256" key="2">
    <source>
        <dbReference type="ARBA" id="ARBA00023163"/>
    </source>
</evidence>
<keyword evidence="1" id="KW-0805">Transcription regulation</keyword>
<dbReference type="Proteomes" id="UP000005723">
    <property type="component" value="Unassembled WGS sequence"/>
</dbReference>
<keyword evidence="2" id="KW-0804">Transcription</keyword>
<dbReference type="STRING" id="667129.HMPREF0758_2005"/>
<proteinExistence type="predicted"/>
<gene>
    <name evidence="4" type="ORF">HMPREF0758_2005</name>
</gene>
<dbReference type="GO" id="GO:0043565">
    <property type="term" value="F:sequence-specific DNA binding"/>
    <property type="evidence" value="ECO:0007669"/>
    <property type="project" value="InterPro"/>
</dbReference>
<name>D4E0X3_SEROD</name>
<evidence type="ECO:0000256" key="1">
    <source>
        <dbReference type="ARBA" id="ARBA00023015"/>
    </source>
</evidence>
<reference evidence="4 5" key="1">
    <citation type="submission" date="2010-01" db="EMBL/GenBank/DDBJ databases">
        <authorList>
            <person name="Muzny D."/>
            <person name="Qin X."/>
            <person name="Deng J."/>
            <person name="Jiang H."/>
            <person name="Liu Y."/>
            <person name="Qu J."/>
            <person name="Song X.-Z."/>
            <person name="Zhang L."/>
            <person name="Thornton R."/>
            <person name="Coyle M."/>
            <person name="Francisco L."/>
            <person name="Jackson L."/>
            <person name="Javaid M."/>
            <person name="Korchina V."/>
            <person name="Kovar C."/>
            <person name="Mata R."/>
            <person name="Mathew T."/>
            <person name="Ngo R."/>
            <person name="Nguyen L."/>
            <person name="Nguyen N."/>
            <person name="Okwuonu G."/>
            <person name="Ongeri F."/>
            <person name="Pham C."/>
            <person name="Simmons D."/>
            <person name="Wilczek-Boney K."/>
            <person name="Hale W."/>
            <person name="Jakkamsetti A."/>
            <person name="Pham P."/>
            <person name="Ruth R."/>
            <person name="San Lucas F."/>
            <person name="Warren J."/>
            <person name="Zhang J."/>
            <person name="Zhao Z."/>
            <person name="Zhou C."/>
            <person name="Zhu D."/>
            <person name="Lee S."/>
            <person name="Bess C."/>
            <person name="Blankenburg K."/>
            <person name="Forbes L."/>
            <person name="Fu Q."/>
            <person name="Gubbala S."/>
            <person name="Hirani K."/>
            <person name="Jayaseelan J.C."/>
            <person name="Lara F."/>
            <person name="Munidasa M."/>
            <person name="Palculict T."/>
            <person name="Patil S."/>
            <person name="Pu L.-L."/>
            <person name="Saada N."/>
            <person name="Tang L."/>
            <person name="Weissenberger G."/>
            <person name="Zhu Y."/>
            <person name="Hemphill L."/>
            <person name="Shang Y."/>
            <person name="Youmans B."/>
            <person name="Ayvaz T."/>
            <person name="Ross M."/>
            <person name="Santibanez J."/>
            <person name="Aqrawi P."/>
            <person name="Gross S."/>
            <person name="Joshi V."/>
            <person name="Fowler G."/>
            <person name="Nazareth L."/>
            <person name="Reid J."/>
            <person name="Worley K."/>
            <person name="Petrosino J."/>
            <person name="Highlander S."/>
            <person name="Gibbs R."/>
        </authorList>
    </citation>
    <scope>NUCLEOTIDE SEQUENCE [LARGE SCALE GENOMIC DNA]</scope>
    <source>
        <strain evidence="4 5">DSM 4582</strain>
    </source>
</reference>
<dbReference type="PANTHER" id="PTHR43130:SF3">
    <property type="entry name" value="HTH-TYPE TRANSCRIPTIONAL REGULATOR RV1931C"/>
    <property type="match status" value="1"/>
</dbReference>
<dbReference type="AlphaFoldDB" id="D4E0X3"/>
<accession>D4E0X3</accession>
<dbReference type="SUPFAM" id="SSF52317">
    <property type="entry name" value="Class I glutamine amidotransferase-like"/>
    <property type="match status" value="1"/>
</dbReference>
<sequence length="355" mass="38893">MWSNFAALPIAAIAIGVTKNDTIRPNCIEVYTGGVMAVIKVGVVVFHDIIPFHLSVPCAVFEHALDAQGRPAYQLMVCATEPGPLRTNAGFSIIAERTLSALEQVDMVIIPSWNDPALMPSAELVAALHRAHARGARLVGLCMGAFVLAASGLLDGRPATTHWNWMSAFLQRYPSISVDHNVLYIDDGDIITSAGTAASIDCCLHLVRQQCGAEVANTVARQLVVPPHRQGGQAQFIEQPVYNTAGGDRFMQALSWATENLQQPLTVGLIADKALMSRRSFTRHFQQTTGTTVTHWLLNQRLAMAQRFLEKTDQPVEQVAQAAGFSSALSMRRHFQQQFSTTPSLYRREFRTAGR</sequence>
<dbReference type="InterPro" id="IPR029062">
    <property type="entry name" value="Class_I_gatase-like"/>
</dbReference>
<organism evidence="4 5">
    <name type="scientific">Serratia odorifera DSM 4582</name>
    <dbReference type="NCBI Taxonomy" id="667129"/>
    <lineage>
        <taxon>Bacteria</taxon>
        <taxon>Pseudomonadati</taxon>
        <taxon>Pseudomonadota</taxon>
        <taxon>Gammaproteobacteria</taxon>
        <taxon>Enterobacterales</taxon>
        <taxon>Yersiniaceae</taxon>
        <taxon>Serratia</taxon>
    </lineage>
</organism>
<dbReference type="GO" id="GO:0003700">
    <property type="term" value="F:DNA-binding transcription factor activity"/>
    <property type="evidence" value="ECO:0007669"/>
    <property type="project" value="InterPro"/>
</dbReference>
<dbReference type="InterPro" id="IPR002818">
    <property type="entry name" value="DJ-1/PfpI"/>
</dbReference>
<dbReference type="SUPFAM" id="SSF46689">
    <property type="entry name" value="Homeodomain-like"/>
    <property type="match status" value="2"/>
</dbReference>
<dbReference type="Pfam" id="PF01965">
    <property type="entry name" value="DJ-1_PfpI"/>
    <property type="match status" value="1"/>
</dbReference>
<comment type="caution">
    <text evidence="4">The sequence shown here is derived from an EMBL/GenBank/DDBJ whole genome shotgun (WGS) entry which is preliminary data.</text>
</comment>
<dbReference type="HOGENOM" id="CLU_000445_59_0_6"/>
<keyword evidence="5" id="KW-1185">Reference proteome</keyword>
<dbReference type="InterPro" id="IPR009057">
    <property type="entry name" value="Homeodomain-like_sf"/>
</dbReference>
<dbReference type="CDD" id="cd03137">
    <property type="entry name" value="GATase1_AraC_1"/>
    <property type="match status" value="1"/>
</dbReference>